<sequence>MVSFVTSSEKLIHTVNQQGAESISINMKAAEQNSGSTIVTLFHTAIS</sequence>
<protein>
    <submittedName>
        <fullName evidence="1">Uncharacterized protein</fullName>
    </submittedName>
</protein>
<evidence type="ECO:0000313" key="2">
    <source>
        <dbReference type="Proteomes" id="UP000010478"/>
    </source>
</evidence>
<name>K9VDI5_9CYAN</name>
<gene>
    <name evidence="1" type="ORF">Osc7112_0971</name>
</gene>
<evidence type="ECO:0000313" key="1">
    <source>
        <dbReference type="EMBL" id="AFZ05534.1"/>
    </source>
</evidence>
<dbReference type="KEGG" id="oni:Osc7112_0971"/>
<dbReference type="EMBL" id="CP003614">
    <property type="protein sequence ID" value="AFZ05534.1"/>
    <property type="molecule type" value="Genomic_DNA"/>
</dbReference>
<keyword evidence="2" id="KW-1185">Reference proteome</keyword>
<reference evidence="1 2" key="1">
    <citation type="submission" date="2012-05" db="EMBL/GenBank/DDBJ databases">
        <title>Finished chromosome of genome of Oscillatoria sp. PCC 7112.</title>
        <authorList>
            <consortium name="US DOE Joint Genome Institute"/>
            <person name="Gugger M."/>
            <person name="Coursin T."/>
            <person name="Rippka R."/>
            <person name="Tandeau De Marsac N."/>
            <person name="Huntemann M."/>
            <person name="Wei C.-L."/>
            <person name="Han J."/>
            <person name="Detter J.C."/>
            <person name="Han C."/>
            <person name="Tapia R."/>
            <person name="Davenport K."/>
            <person name="Daligault H."/>
            <person name="Erkkila T."/>
            <person name="Gu W."/>
            <person name="Munk A.C.C."/>
            <person name="Teshima H."/>
            <person name="Xu Y."/>
            <person name="Chain P."/>
            <person name="Chen A."/>
            <person name="Krypides N."/>
            <person name="Mavromatis K."/>
            <person name="Markowitz V."/>
            <person name="Szeto E."/>
            <person name="Ivanova N."/>
            <person name="Mikhailova N."/>
            <person name="Ovchinnikova G."/>
            <person name="Pagani I."/>
            <person name="Pati A."/>
            <person name="Goodwin L."/>
            <person name="Peters L."/>
            <person name="Pitluck S."/>
            <person name="Woyke T."/>
            <person name="Kerfeld C."/>
        </authorList>
    </citation>
    <scope>NUCLEOTIDE SEQUENCE [LARGE SCALE GENOMIC DNA]</scope>
    <source>
        <strain evidence="1 2">PCC 7112</strain>
    </source>
</reference>
<dbReference type="Proteomes" id="UP000010478">
    <property type="component" value="Chromosome"/>
</dbReference>
<dbReference type="HOGENOM" id="CLU_3171016_0_0_3"/>
<accession>K9VDI5</accession>
<dbReference type="AlphaFoldDB" id="K9VDI5"/>
<organism evidence="1 2">
    <name type="scientific">Phormidium nigroviride PCC 7112</name>
    <dbReference type="NCBI Taxonomy" id="179408"/>
    <lineage>
        <taxon>Bacteria</taxon>
        <taxon>Bacillati</taxon>
        <taxon>Cyanobacteriota</taxon>
        <taxon>Cyanophyceae</taxon>
        <taxon>Oscillatoriophycideae</taxon>
        <taxon>Oscillatoriales</taxon>
        <taxon>Oscillatoriaceae</taxon>
        <taxon>Phormidium</taxon>
    </lineage>
</organism>
<proteinExistence type="predicted"/>